<dbReference type="Proteomes" id="UP001596203">
    <property type="component" value="Unassembled WGS sequence"/>
</dbReference>
<comment type="caution">
    <text evidence="2">The sequence shown here is derived from an EMBL/GenBank/DDBJ whole genome shotgun (WGS) entry which is preliminary data.</text>
</comment>
<evidence type="ECO:0000313" key="2">
    <source>
        <dbReference type="EMBL" id="MFC6017199.1"/>
    </source>
</evidence>
<organism evidence="2 3">
    <name type="scientific">Plantactinospora solaniradicis</name>
    <dbReference type="NCBI Taxonomy" id="1723736"/>
    <lineage>
        <taxon>Bacteria</taxon>
        <taxon>Bacillati</taxon>
        <taxon>Actinomycetota</taxon>
        <taxon>Actinomycetes</taxon>
        <taxon>Micromonosporales</taxon>
        <taxon>Micromonosporaceae</taxon>
        <taxon>Plantactinospora</taxon>
    </lineage>
</organism>
<dbReference type="RefSeq" id="WP_377421282.1">
    <property type="nucleotide sequence ID" value="NZ_JBHSPR010000010.1"/>
</dbReference>
<evidence type="ECO:0000256" key="1">
    <source>
        <dbReference type="SAM" id="Phobius"/>
    </source>
</evidence>
<keyword evidence="1" id="KW-0812">Transmembrane</keyword>
<reference evidence="3" key="1">
    <citation type="journal article" date="2019" name="Int. J. Syst. Evol. Microbiol.">
        <title>The Global Catalogue of Microorganisms (GCM) 10K type strain sequencing project: providing services to taxonomists for standard genome sequencing and annotation.</title>
        <authorList>
            <consortium name="The Broad Institute Genomics Platform"/>
            <consortium name="The Broad Institute Genome Sequencing Center for Infectious Disease"/>
            <person name="Wu L."/>
            <person name="Ma J."/>
        </authorList>
    </citation>
    <scope>NUCLEOTIDE SEQUENCE [LARGE SCALE GENOMIC DNA]</scope>
    <source>
        <strain evidence="3">ZS-35-S2</strain>
    </source>
</reference>
<name>A0ABW1K853_9ACTN</name>
<gene>
    <name evidence="2" type="ORF">ACFP2T_13405</name>
</gene>
<keyword evidence="3" id="KW-1185">Reference proteome</keyword>
<keyword evidence="1" id="KW-0472">Membrane</keyword>
<keyword evidence="1" id="KW-1133">Transmembrane helix</keyword>
<protein>
    <submittedName>
        <fullName evidence="2">Uncharacterized protein</fullName>
    </submittedName>
</protein>
<sequence>MSPTAVAVLLLLALVVDYMSVGPNSLRDRLAFLMAVPAVREGFNDSPLDRWTVDSLTGLIEGLLDKTGSAYIAGASVNAVLGAAVGCLFLYTVGCLLPVKASKRLGRFAALTFPASSAGRLNTKLWICAVLLGLLSDLPGGAVGDVTVWSIDLLTNLVSPLPEWLFGAA</sequence>
<proteinExistence type="predicted"/>
<dbReference type="EMBL" id="JBHSPR010000010">
    <property type="protein sequence ID" value="MFC6017199.1"/>
    <property type="molecule type" value="Genomic_DNA"/>
</dbReference>
<evidence type="ECO:0000313" key="3">
    <source>
        <dbReference type="Proteomes" id="UP001596203"/>
    </source>
</evidence>
<feature type="transmembrane region" description="Helical" evidence="1">
    <location>
        <begin position="71"/>
        <end position="97"/>
    </location>
</feature>
<accession>A0ABW1K853</accession>